<dbReference type="Proteomes" id="UP000305654">
    <property type="component" value="Unassembled WGS sequence"/>
</dbReference>
<dbReference type="OrthoDB" id="7261515at2"/>
<sequence length="338" mass="36725">MKTAQSLARLASATAVCVGLSPWAKADPALVPKPQLSLPSAAPAPVGATTSDPAAGPDGSAVSAPSAQQPQGDGIIGYFEDWMDRASRAQDEQPHWMTPVVTVTPRLEQEVRYDQLWERRGNGSTLDIFDNNKGLELIPTETNEILINPPAYQYKGNTSSPANGWLDDQFLVVKQRLLSANEQNGNYIVTAFLGVTAASGNAAFTNKTWIVTPTIAGGKGWGNFDVQATSGIAVPFQHTNQLGKAVATNIALQYHLLTYIWPEFELNDTYWIDGKERGGKNQLLLTPGVIFGRFVIHKRIKAIIGGGYQFAVTPRYVVTTEQTPAYNHAWILTGRITF</sequence>
<evidence type="ECO:0000256" key="2">
    <source>
        <dbReference type="SAM" id="SignalP"/>
    </source>
</evidence>
<gene>
    <name evidence="3" type="ORF">FE263_18385</name>
</gene>
<feature type="region of interest" description="Disordered" evidence="1">
    <location>
        <begin position="40"/>
        <end position="74"/>
    </location>
</feature>
<evidence type="ECO:0000313" key="4">
    <source>
        <dbReference type="Proteomes" id="UP000305654"/>
    </source>
</evidence>
<reference evidence="3 4" key="1">
    <citation type="submission" date="2019-05" db="EMBL/GenBank/DDBJ databases">
        <authorList>
            <person name="Pankratov T."/>
            <person name="Grouzdev D."/>
        </authorList>
    </citation>
    <scope>NUCLEOTIDE SEQUENCE [LARGE SCALE GENOMIC DNA]</scope>
    <source>
        <strain evidence="3 4">KEBCLARHB70R</strain>
    </source>
</reference>
<proteinExistence type="predicted"/>
<comment type="caution">
    <text evidence="3">The sequence shown here is derived from an EMBL/GenBank/DDBJ whole genome shotgun (WGS) entry which is preliminary data.</text>
</comment>
<evidence type="ECO:0008006" key="5">
    <source>
        <dbReference type="Google" id="ProtNLM"/>
    </source>
</evidence>
<feature type="chain" id="PRO_5024385850" description="Transporter" evidence="2">
    <location>
        <begin position="27"/>
        <end position="338"/>
    </location>
</feature>
<dbReference type="EMBL" id="VCDI01000008">
    <property type="protein sequence ID" value="TLU71139.1"/>
    <property type="molecule type" value="Genomic_DNA"/>
</dbReference>
<keyword evidence="2" id="KW-0732">Signal</keyword>
<dbReference type="AlphaFoldDB" id="A0A5R9J2E6"/>
<dbReference type="RefSeq" id="WP_138327496.1">
    <property type="nucleotide sequence ID" value="NZ_VCDI01000008.1"/>
</dbReference>
<evidence type="ECO:0000313" key="3">
    <source>
        <dbReference type="EMBL" id="TLU71139.1"/>
    </source>
</evidence>
<keyword evidence="4" id="KW-1185">Reference proteome</keyword>
<accession>A0A5R9J2E6</accession>
<organism evidence="3 4">
    <name type="scientific">Lichenicoccus roseus</name>
    <dbReference type="NCBI Taxonomy" id="2683649"/>
    <lineage>
        <taxon>Bacteria</taxon>
        <taxon>Pseudomonadati</taxon>
        <taxon>Pseudomonadota</taxon>
        <taxon>Alphaproteobacteria</taxon>
        <taxon>Acetobacterales</taxon>
        <taxon>Acetobacteraceae</taxon>
        <taxon>Lichenicoccus</taxon>
    </lineage>
</organism>
<protein>
    <recommendedName>
        <fullName evidence="5">Transporter</fullName>
    </recommendedName>
</protein>
<name>A0A5R9J2E6_9PROT</name>
<evidence type="ECO:0000256" key="1">
    <source>
        <dbReference type="SAM" id="MobiDB-lite"/>
    </source>
</evidence>
<feature type="signal peptide" evidence="2">
    <location>
        <begin position="1"/>
        <end position="26"/>
    </location>
</feature>